<evidence type="ECO:0000313" key="1">
    <source>
        <dbReference type="EMBL" id="KAI7984090.1"/>
    </source>
</evidence>
<name>A0ACC0F642_9ERIC</name>
<protein>
    <submittedName>
        <fullName evidence="1">Uncharacterized protein</fullName>
    </submittedName>
</protein>
<keyword evidence="2" id="KW-1185">Reference proteome</keyword>
<sequence>MRETGREKRRNWVGLSTGSVSWMFLRRPCSFDSDPDPDPTEGWPCLGFDCSIYGIWKVGCCVGLFQTLKGGGHEAYCEDNNIVGGHICLLGWPIANISNSTQLHLVATLVLDCVTRMLRPINGWSWSDAISNLPTRGGTVAAGCCRGQGIPKAKRV</sequence>
<dbReference type="EMBL" id="CM045768">
    <property type="protein sequence ID" value="KAI7984090.1"/>
    <property type="molecule type" value="Genomic_DNA"/>
</dbReference>
<reference evidence="1 2" key="1">
    <citation type="journal article" date="2022" name="Plant J.">
        <title>Chromosome-level genome of Camellia lanceoleosa provides a valuable resource for understanding genome evolution and self-incompatibility.</title>
        <authorList>
            <person name="Gong W."/>
            <person name="Xiao S."/>
            <person name="Wang L."/>
            <person name="Liao Z."/>
            <person name="Chang Y."/>
            <person name="Mo W."/>
            <person name="Hu G."/>
            <person name="Li W."/>
            <person name="Zhao G."/>
            <person name="Zhu H."/>
            <person name="Hu X."/>
            <person name="Ji K."/>
            <person name="Xiang X."/>
            <person name="Song Q."/>
            <person name="Yuan D."/>
            <person name="Jin S."/>
            <person name="Zhang L."/>
        </authorList>
    </citation>
    <scope>NUCLEOTIDE SEQUENCE [LARGE SCALE GENOMIC DNA]</scope>
    <source>
        <strain evidence="1">SQ_2022a</strain>
    </source>
</reference>
<accession>A0ACC0F642</accession>
<evidence type="ECO:0000313" key="2">
    <source>
        <dbReference type="Proteomes" id="UP001060215"/>
    </source>
</evidence>
<dbReference type="Proteomes" id="UP001060215">
    <property type="component" value="Chromosome 11"/>
</dbReference>
<comment type="caution">
    <text evidence="1">The sequence shown here is derived from an EMBL/GenBank/DDBJ whole genome shotgun (WGS) entry which is preliminary data.</text>
</comment>
<gene>
    <name evidence="1" type="ORF">LOK49_LG15G00849</name>
</gene>
<organism evidence="1 2">
    <name type="scientific">Camellia lanceoleosa</name>
    <dbReference type="NCBI Taxonomy" id="1840588"/>
    <lineage>
        <taxon>Eukaryota</taxon>
        <taxon>Viridiplantae</taxon>
        <taxon>Streptophyta</taxon>
        <taxon>Embryophyta</taxon>
        <taxon>Tracheophyta</taxon>
        <taxon>Spermatophyta</taxon>
        <taxon>Magnoliopsida</taxon>
        <taxon>eudicotyledons</taxon>
        <taxon>Gunneridae</taxon>
        <taxon>Pentapetalae</taxon>
        <taxon>asterids</taxon>
        <taxon>Ericales</taxon>
        <taxon>Theaceae</taxon>
        <taxon>Camellia</taxon>
    </lineage>
</organism>
<proteinExistence type="predicted"/>